<dbReference type="GO" id="GO:0061630">
    <property type="term" value="F:ubiquitin protein ligase activity"/>
    <property type="evidence" value="ECO:0007669"/>
    <property type="project" value="TreeGrafter"/>
</dbReference>
<protein>
    <submittedName>
        <fullName evidence="5">PUA-like domain-containing protein</fullName>
    </submittedName>
</protein>
<dbReference type="InterPro" id="IPR045134">
    <property type="entry name" value="UHRF1/2-like"/>
</dbReference>
<dbReference type="AlphaFoldDB" id="A0AA40BPC3"/>
<dbReference type="Pfam" id="PF02182">
    <property type="entry name" value="SAD_SRA"/>
    <property type="match status" value="1"/>
</dbReference>
<evidence type="ECO:0000313" key="6">
    <source>
        <dbReference type="Proteomes" id="UP001172155"/>
    </source>
</evidence>
<evidence type="ECO:0000256" key="3">
    <source>
        <dbReference type="SAM" id="MobiDB-lite"/>
    </source>
</evidence>
<comment type="subcellular location">
    <subcellularLocation>
        <location evidence="2">Nucleus</location>
    </subcellularLocation>
</comment>
<dbReference type="SUPFAM" id="SSF88697">
    <property type="entry name" value="PUA domain-like"/>
    <property type="match status" value="1"/>
</dbReference>
<dbReference type="InterPro" id="IPR036987">
    <property type="entry name" value="SRA-YDG_sf"/>
</dbReference>
<gene>
    <name evidence="5" type="ORF">B0T18DRAFT_420736</name>
</gene>
<feature type="domain" description="YDG" evidence="4">
    <location>
        <begin position="285"/>
        <end position="430"/>
    </location>
</feature>
<evidence type="ECO:0000256" key="2">
    <source>
        <dbReference type="PROSITE-ProRule" id="PRU00358"/>
    </source>
</evidence>
<dbReference type="GO" id="GO:0016567">
    <property type="term" value="P:protein ubiquitination"/>
    <property type="evidence" value="ECO:0007669"/>
    <property type="project" value="TreeGrafter"/>
</dbReference>
<dbReference type="GO" id="GO:0044027">
    <property type="term" value="P:negative regulation of gene expression via chromosomal CpG island methylation"/>
    <property type="evidence" value="ECO:0007669"/>
    <property type="project" value="TreeGrafter"/>
</dbReference>
<name>A0AA40BPC3_9PEZI</name>
<evidence type="ECO:0000313" key="5">
    <source>
        <dbReference type="EMBL" id="KAK0737851.1"/>
    </source>
</evidence>
<comment type="caution">
    <text evidence="5">The sequence shown here is derived from an EMBL/GenBank/DDBJ whole genome shotgun (WGS) entry which is preliminary data.</text>
</comment>
<evidence type="ECO:0000259" key="4">
    <source>
        <dbReference type="PROSITE" id="PS51015"/>
    </source>
</evidence>
<keyword evidence="1 2" id="KW-0539">Nucleus</keyword>
<dbReference type="InterPro" id="IPR003105">
    <property type="entry name" value="SRA_YDG"/>
</dbReference>
<feature type="region of interest" description="Disordered" evidence="3">
    <location>
        <begin position="195"/>
        <end position="238"/>
    </location>
</feature>
<dbReference type="SMART" id="SM00466">
    <property type="entry name" value="SRA"/>
    <property type="match status" value="1"/>
</dbReference>
<organism evidence="5 6">
    <name type="scientific">Schizothecium vesticola</name>
    <dbReference type="NCBI Taxonomy" id="314040"/>
    <lineage>
        <taxon>Eukaryota</taxon>
        <taxon>Fungi</taxon>
        <taxon>Dikarya</taxon>
        <taxon>Ascomycota</taxon>
        <taxon>Pezizomycotina</taxon>
        <taxon>Sordariomycetes</taxon>
        <taxon>Sordariomycetidae</taxon>
        <taxon>Sordariales</taxon>
        <taxon>Schizotheciaceae</taxon>
        <taxon>Schizothecium</taxon>
    </lineage>
</organism>
<dbReference type="GO" id="GO:0005634">
    <property type="term" value="C:nucleus"/>
    <property type="evidence" value="ECO:0007669"/>
    <property type="project" value="UniProtKB-SubCell"/>
</dbReference>
<keyword evidence="6" id="KW-1185">Reference proteome</keyword>
<reference evidence="5" key="1">
    <citation type="submission" date="2023-06" db="EMBL/GenBank/DDBJ databases">
        <title>Genome-scale phylogeny and comparative genomics of the fungal order Sordariales.</title>
        <authorList>
            <consortium name="Lawrence Berkeley National Laboratory"/>
            <person name="Hensen N."/>
            <person name="Bonometti L."/>
            <person name="Westerberg I."/>
            <person name="Brannstrom I.O."/>
            <person name="Guillou S."/>
            <person name="Cros-Aarteil S."/>
            <person name="Calhoun S."/>
            <person name="Haridas S."/>
            <person name="Kuo A."/>
            <person name="Mondo S."/>
            <person name="Pangilinan J."/>
            <person name="Riley R."/>
            <person name="LaButti K."/>
            <person name="Andreopoulos B."/>
            <person name="Lipzen A."/>
            <person name="Chen C."/>
            <person name="Yanf M."/>
            <person name="Daum C."/>
            <person name="Ng V."/>
            <person name="Clum A."/>
            <person name="Steindorff A."/>
            <person name="Ohm R."/>
            <person name="Martin F."/>
            <person name="Silar P."/>
            <person name="Natvig D."/>
            <person name="Lalanne C."/>
            <person name="Gautier V."/>
            <person name="Ament-velasquez S.L."/>
            <person name="Kruys A."/>
            <person name="Hutchinson M.I."/>
            <person name="Powell A.J."/>
            <person name="Barry K."/>
            <person name="Miller A.N."/>
            <person name="Grigoriev I.V."/>
            <person name="Debuchy R."/>
            <person name="Gladieux P."/>
            <person name="Thoren M.H."/>
            <person name="Johannesson H."/>
        </authorList>
    </citation>
    <scope>NUCLEOTIDE SEQUENCE</scope>
    <source>
        <strain evidence="5">SMH3187-1</strain>
    </source>
</reference>
<dbReference type="EMBL" id="JAUKUD010000007">
    <property type="protein sequence ID" value="KAK0737851.1"/>
    <property type="molecule type" value="Genomic_DNA"/>
</dbReference>
<feature type="compositionally biased region" description="Acidic residues" evidence="3">
    <location>
        <begin position="195"/>
        <end position="211"/>
    </location>
</feature>
<dbReference type="Gene3D" id="2.30.280.10">
    <property type="entry name" value="SRA-YDG"/>
    <property type="match status" value="1"/>
</dbReference>
<accession>A0AA40BPC3</accession>
<dbReference type="PANTHER" id="PTHR14140:SF27">
    <property type="entry name" value="OS04G0289800 PROTEIN"/>
    <property type="match status" value="1"/>
</dbReference>
<feature type="region of interest" description="Disordered" evidence="3">
    <location>
        <begin position="1"/>
        <end position="28"/>
    </location>
</feature>
<dbReference type="Proteomes" id="UP001172155">
    <property type="component" value="Unassembled WGS sequence"/>
</dbReference>
<proteinExistence type="predicted"/>
<feature type="compositionally biased region" description="Polar residues" evidence="3">
    <location>
        <begin position="212"/>
        <end position="222"/>
    </location>
</feature>
<dbReference type="PANTHER" id="PTHR14140">
    <property type="entry name" value="E3 UBIQUITIN-PROTEIN LIGASE UHRF-RELATED"/>
    <property type="match status" value="1"/>
</dbReference>
<sequence length="460" mass="50832">MALARKLGPRKSPVNRVSKPNLSDRHRSNNSLSRAIALEDLTAVTSRPSDNIIVAVMSHISALQAAPVPGMPPAEAVGDASSPGANEPTVQVWDDSLQEGRRQITTLYTTLRRYLRTAQVPDPQAARILEARAASTRSFLFYLEFDYPAERYARLKEDGIASALKVMKESRGNGVLPADIADKCAELYDTFEEENWGAQETGDDTSAEDTSAENVSPESAATASPRRRQPAVRTQGSVLERLPPADHAVWGLHGIMHGLMQAGNIRRSYRFDPRYISEKRDAKVFGHNGLTPGDWWPLVHVALFHGAHGAKIKGIAGSPDHGAWSIIVSENPKYAQLDSDDGETILYSGDDSGNKNNRDAILESSPGTKSLQKSRRMETAVRVLRRKGTGNNKYAPLVGIRYDGLYLVVEEYEKTRPGQGGKFLQFKLVRLPNQRGFQETIRSAPTLRQQSDFWKIQEGY</sequence>
<dbReference type="InterPro" id="IPR015947">
    <property type="entry name" value="PUA-like_sf"/>
</dbReference>
<evidence type="ECO:0000256" key="1">
    <source>
        <dbReference type="ARBA" id="ARBA00023242"/>
    </source>
</evidence>
<dbReference type="PROSITE" id="PS51015">
    <property type="entry name" value="YDG"/>
    <property type="match status" value="1"/>
</dbReference>